<feature type="transmembrane region" description="Helical" evidence="7">
    <location>
        <begin position="442"/>
        <end position="459"/>
    </location>
</feature>
<keyword evidence="3 7" id="KW-0812">Transmembrane</keyword>
<keyword evidence="4" id="KW-0677">Repeat</keyword>
<keyword evidence="5 7" id="KW-1133">Transmembrane helix</keyword>
<evidence type="ECO:0000256" key="1">
    <source>
        <dbReference type="ARBA" id="ARBA00004141"/>
    </source>
</evidence>
<keyword evidence="6 7" id="KW-0472">Membrane</keyword>
<evidence type="ECO:0000313" key="9">
    <source>
        <dbReference type="EMBL" id="MBB3168354.1"/>
    </source>
</evidence>
<dbReference type="RefSeq" id="WP_183909840.1">
    <property type="nucleotide sequence ID" value="NZ_JACHXZ010000002.1"/>
</dbReference>
<dbReference type="PANTHER" id="PTHR43652:SF2">
    <property type="entry name" value="BASIC AMINO ACID ANTIPORTER YFCC-RELATED"/>
    <property type="match status" value="1"/>
</dbReference>
<feature type="transmembrane region" description="Helical" evidence="7">
    <location>
        <begin position="95"/>
        <end position="114"/>
    </location>
</feature>
<dbReference type="Gene3D" id="3.30.70.1450">
    <property type="entry name" value="Regulator of K+ conductance, C-terminal domain"/>
    <property type="match status" value="2"/>
</dbReference>
<dbReference type="SUPFAM" id="SSF116726">
    <property type="entry name" value="TrkA C-terminal domain-like"/>
    <property type="match status" value="2"/>
</dbReference>
<feature type="transmembrane region" description="Helical" evidence="7">
    <location>
        <begin position="562"/>
        <end position="582"/>
    </location>
</feature>
<evidence type="ECO:0000256" key="5">
    <source>
        <dbReference type="ARBA" id="ARBA00022989"/>
    </source>
</evidence>
<dbReference type="InterPro" id="IPR004680">
    <property type="entry name" value="Cit_transptr-like_dom"/>
</dbReference>
<dbReference type="InterPro" id="IPR051679">
    <property type="entry name" value="DASS-Related_Transporters"/>
</dbReference>
<name>A0A839UJR7_9GAMM</name>
<organism evidence="9 10">
    <name type="scientific">Simiduia aestuariiviva</name>
    <dbReference type="NCBI Taxonomy" id="1510459"/>
    <lineage>
        <taxon>Bacteria</taxon>
        <taxon>Pseudomonadati</taxon>
        <taxon>Pseudomonadota</taxon>
        <taxon>Gammaproteobacteria</taxon>
        <taxon>Cellvibrionales</taxon>
        <taxon>Cellvibrionaceae</taxon>
        <taxon>Simiduia</taxon>
    </lineage>
</organism>
<evidence type="ECO:0000256" key="3">
    <source>
        <dbReference type="ARBA" id="ARBA00022692"/>
    </source>
</evidence>
<dbReference type="PANTHER" id="PTHR43652">
    <property type="entry name" value="BASIC AMINO ACID ANTIPORTER YFCC-RELATED"/>
    <property type="match status" value="1"/>
</dbReference>
<keyword evidence="10" id="KW-1185">Reference proteome</keyword>
<dbReference type="GO" id="GO:0006813">
    <property type="term" value="P:potassium ion transport"/>
    <property type="evidence" value="ECO:0007669"/>
    <property type="project" value="InterPro"/>
</dbReference>
<sequence length="584" mass="62536">MLVTFVTLAALFGALAFTRYPTDVLFFGAVTTLLLTGVIEPAEAFLGFSHPVIFTLASLYVIAAGLKDCGALHWISHLLLGNPNTERKALLRLLMPAGLLSSVLNNTAVMAMFIPTVQQWAKKLGFSNSRFLMPLSFITILGGMLTLIGTSTNLIVSGLGESEYGIKIDFFAPALVIAPLLPIAAFYLVFFSKKLLPTSADLTSPESIERQYRVAFKVIPGQGLDGKSISEAGLRHLKHGFLSDIERNQKLISGVAPEMVLEDGDVLLFIGGPECASDLRNIRGLEPAEGASEKLFVPNKQRCLSEVVLSNDFPYLGRSVRESAFRTNYNAIVLAVAKKGKKATGKIGDITLEMGDTLLLESGDDFVKQYQYRKDFLLVSRLNNSTRTDHQKAPTAISILALVILLSAFSIFPIAISAMLGAGLMIATSCVTASIARRSVDLTVLSVIGCSFALGTAIIKTGAAASLGEALIYLASGYPLVALLSVYVTTNILTELVTNNAAAILMVPISSSIANTLGVNFEPFLIVVMIAASASFLTPIGYQTNLMVQGPGGYQFKDYFKLGLPITVLCAIGTVVLSPLIWPF</sequence>
<feature type="transmembrane region" description="Helical" evidence="7">
    <location>
        <begin position="524"/>
        <end position="542"/>
    </location>
</feature>
<dbReference type="InterPro" id="IPR031312">
    <property type="entry name" value="Na/sul_symport_CS"/>
</dbReference>
<dbReference type="AlphaFoldDB" id="A0A839UJR7"/>
<feature type="transmembrane region" description="Helical" evidence="7">
    <location>
        <begin position="471"/>
        <end position="490"/>
    </location>
</feature>
<dbReference type="PROSITE" id="PS01271">
    <property type="entry name" value="NA_SULFATE"/>
    <property type="match status" value="1"/>
</dbReference>
<dbReference type="GO" id="GO:0008324">
    <property type="term" value="F:monoatomic cation transmembrane transporter activity"/>
    <property type="evidence" value="ECO:0007669"/>
    <property type="project" value="InterPro"/>
</dbReference>
<dbReference type="Pfam" id="PF03600">
    <property type="entry name" value="CitMHS"/>
    <property type="match status" value="1"/>
</dbReference>
<feature type="transmembrane region" description="Helical" evidence="7">
    <location>
        <begin position="397"/>
        <end position="422"/>
    </location>
</feature>
<evidence type="ECO:0000313" key="10">
    <source>
        <dbReference type="Proteomes" id="UP000559987"/>
    </source>
</evidence>
<proteinExistence type="predicted"/>
<feature type="transmembrane region" description="Helical" evidence="7">
    <location>
        <begin position="170"/>
        <end position="190"/>
    </location>
</feature>
<dbReference type="Proteomes" id="UP000559987">
    <property type="component" value="Unassembled WGS sequence"/>
</dbReference>
<protein>
    <submittedName>
        <fullName evidence="9">Di/tricarboxylate transporter</fullName>
    </submittedName>
</protein>
<dbReference type="EMBL" id="JACHXZ010000002">
    <property type="protein sequence ID" value="MBB3168354.1"/>
    <property type="molecule type" value="Genomic_DNA"/>
</dbReference>
<evidence type="ECO:0000256" key="4">
    <source>
        <dbReference type="ARBA" id="ARBA00022737"/>
    </source>
</evidence>
<accession>A0A839UJR7</accession>
<evidence type="ECO:0000256" key="2">
    <source>
        <dbReference type="ARBA" id="ARBA00022448"/>
    </source>
</evidence>
<keyword evidence="2" id="KW-0813">Transport</keyword>
<feature type="transmembrane region" description="Helical" evidence="7">
    <location>
        <begin position="53"/>
        <end position="75"/>
    </location>
</feature>
<dbReference type="InterPro" id="IPR036721">
    <property type="entry name" value="RCK_C_sf"/>
</dbReference>
<comment type="caution">
    <text evidence="9">The sequence shown here is derived from an EMBL/GenBank/DDBJ whole genome shotgun (WGS) entry which is preliminary data.</text>
</comment>
<feature type="domain" description="RCK C-terminal" evidence="8">
    <location>
        <begin position="201"/>
        <end position="285"/>
    </location>
</feature>
<dbReference type="PROSITE" id="PS51202">
    <property type="entry name" value="RCK_C"/>
    <property type="match status" value="2"/>
</dbReference>
<feature type="transmembrane region" description="Helical" evidence="7">
    <location>
        <begin position="26"/>
        <end position="46"/>
    </location>
</feature>
<evidence type="ECO:0000256" key="7">
    <source>
        <dbReference type="SAM" id="Phobius"/>
    </source>
</evidence>
<gene>
    <name evidence="9" type="ORF">FHS30_001538</name>
</gene>
<feature type="domain" description="RCK C-terminal" evidence="8">
    <location>
        <begin position="292"/>
        <end position="376"/>
    </location>
</feature>
<reference evidence="9 10" key="1">
    <citation type="submission" date="2020-08" db="EMBL/GenBank/DDBJ databases">
        <title>Genomic Encyclopedia of Type Strains, Phase III (KMG-III): the genomes of soil and plant-associated and newly described type strains.</title>
        <authorList>
            <person name="Whitman W."/>
        </authorList>
    </citation>
    <scope>NUCLEOTIDE SEQUENCE [LARGE SCALE GENOMIC DNA]</scope>
    <source>
        <strain evidence="9 10">CECT 8571</strain>
    </source>
</reference>
<comment type="subcellular location">
    <subcellularLocation>
        <location evidence="1">Membrane</location>
        <topology evidence="1">Multi-pass membrane protein</topology>
    </subcellularLocation>
</comment>
<evidence type="ECO:0000259" key="8">
    <source>
        <dbReference type="PROSITE" id="PS51202"/>
    </source>
</evidence>
<dbReference type="InterPro" id="IPR006037">
    <property type="entry name" value="RCK_C"/>
</dbReference>
<dbReference type="GO" id="GO:0005886">
    <property type="term" value="C:plasma membrane"/>
    <property type="evidence" value="ECO:0007669"/>
    <property type="project" value="TreeGrafter"/>
</dbReference>
<feature type="transmembrane region" description="Helical" evidence="7">
    <location>
        <begin position="135"/>
        <end position="158"/>
    </location>
</feature>
<evidence type="ECO:0000256" key="6">
    <source>
        <dbReference type="ARBA" id="ARBA00023136"/>
    </source>
</evidence>
<dbReference type="Pfam" id="PF02080">
    <property type="entry name" value="TrkA_C"/>
    <property type="match status" value="1"/>
</dbReference>